<evidence type="ECO:0000256" key="1">
    <source>
        <dbReference type="ARBA" id="ARBA00000382"/>
    </source>
</evidence>
<evidence type="ECO:0000259" key="7">
    <source>
        <dbReference type="SMART" id="SM00768"/>
    </source>
</evidence>
<sequence>MTIIVGEVGWPTDGDKNAIMLMYDGQPKYAIDVSGRSQNKFLVPAQNMEYLPNKWCVFNPNAKDLSKLADNINFACTFADCTTLGYGSSCNNLDANENASNMVSKTTLTIITKWNETSHILCFNLKLAYKQCYRAQKAKQRTI</sequence>
<dbReference type="AlphaFoldDB" id="A0AAW0JSL7"/>
<comment type="catalytic activity">
    <reaction evidence="1">
        <text>Hydrolysis of (1-&gt;3)-beta-D-glucosidic linkages in (1-&gt;3)-beta-D-glucans.</text>
        <dbReference type="EC" id="3.2.1.39"/>
    </reaction>
</comment>
<keyword evidence="5" id="KW-0378">Hydrolase</keyword>
<keyword evidence="4" id="KW-0732">Signal</keyword>
<proteinExistence type="inferred from homology"/>
<dbReference type="InterPro" id="IPR012946">
    <property type="entry name" value="X8"/>
</dbReference>
<dbReference type="GO" id="GO:0005975">
    <property type="term" value="P:carbohydrate metabolic process"/>
    <property type="evidence" value="ECO:0007669"/>
    <property type="project" value="InterPro"/>
</dbReference>
<evidence type="ECO:0000256" key="2">
    <source>
        <dbReference type="ARBA" id="ARBA00008773"/>
    </source>
</evidence>
<organism evidence="8 9">
    <name type="scientific">Quercus suber</name>
    <name type="common">Cork oak</name>
    <dbReference type="NCBI Taxonomy" id="58331"/>
    <lineage>
        <taxon>Eukaryota</taxon>
        <taxon>Viridiplantae</taxon>
        <taxon>Streptophyta</taxon>
        <taxon>Embryophyta</taxon>
        <taxon>Tracheophyta</taxon>
        <taxon>Spermatophyta</taxon>
        <taxon>Magnoliopsida</taxon>
        <taxon>eudicotyledons</taxon>
        <taxon>Gunneridae</taxon>
        <taxon>Pentapetalae</taxon>
        <taxon>rosids</taxon>
        <taxon>fabids</taxon>
        <taxon>Fagales</taxon>
        <taxon>Fagaceae</taxon>
        <taxon>Quercus</taxon>
    </lineage>
</organism>
<dbReference type="InterPro" id="IPR000490">
    <property type="entry name" value="Glyco_hydro_17"/>
</dbReference>
<keyword evidence="9" id="KW-1185">Reference proteome</keyword>
<comment type="similarity">
    <text evidence="2">Belongs to the glycosyl hydrolase 17 family.</text>
</comment>
<protein>
    <recommendedName>
        <fullName evidence="3">glucan endo-1,3-beta-D-glucosidase</fullName>
        <ecNumber evidence="3">3.2.1.39</ecNumber>
    </recommendedName>
</protein>
<keyword evidence="6" id="KW-0326">Glycosidase</keyword>
<dbReference type="EMBL" id="PKMF04000489">
    <property type="protein sequence ID" value="KAK7829071.1"/>
    <property type="molecule type" value="Genomic_DNA"/>
</dbReference>
<evidence type="ECO:0000256" key="4">
    <source>
        <dbReference type="ARBA" id="ARBA00022729"/>
    </source>
</evidence>
<dbReference type="EC" id="3.2.1.39" evidence="3"/>
<evidence type="ECO:0000313" key="8">
    <source>
        <dbReference type="EMBL" id="KAK7829071.1"/>
    </source>
</evidence>
<evidence type="ECO:0000256" key="5">
    <source>
        <dbReference type="ARBA" id="ARBA00022801"/>
    </source>
</evidence>
<evidence type="ECO:0000313" key="9">
    <source>
        <dbReference type="Proteomes" id="UP000237347"/>
    </source>
</evidence>
<evidence type="ECO:0000256" key="3">
    <source>
        <dbReference type="ARBA" id="ARBA00012780"/>
    </source>
</evidence>
<dbReference type="Proteomes" id="UP000237347">
    <property type="component" value="Unassembled WGS sequence"/>
</dbReference>
<gene>
    <name evidence="8" type="ORF">CFP56_029646</name>
</gene>
<name>A0AAW0JSL7_QUESU</name>
<accession>A0AAW0JSL7</accession>
<dbReference type="Pfam" id="PF07983">
    <property type="entry name" value="X8"/>
    <property type="match status" value="1"/>
</dbReference>
<dbReference type="SMART" id="SM00768">
    <property type="entry name" value="X8"/>
    <property type="match status" value="1"/>
</dbReference>
<dbReference type="PROSITE" id="PS00587">
    <property type="entry name" value="GLYCOSYL_HYDROL_F17"/>
    <property type="match status" value="1"/>
</dbReference>
<reference evidence="8 9" key="1">
    <citation type="journal article" date="2018" name="Sci. Data">
        <title>The draft genome sequence of cork oak.</title>
        <authorList>
            <person name="Ramos A.M."/>
            <person name="Usie A."/>
            <person name="Barbosa P."/>
            <person name="Barros P.M."/>
            <person name="Capote T."/>
            <person name="Chaves I."/>
            <person name="Simoes F."/>
            <person name="Abreu I."/>
            <person name="Carrasquinho I."/>
            <person name="Faro C."/>
            <person name="Guimaraes J.B."/>
            <person name="Mendonca D."/>
            <person name="Nobrega F."/>
            <person name="Rodrigues L."/>
            <person name="Saibo N.J.M."/>
            <person name="Varela M.C."/>
            <person name="Egas C."/>
            <person name="Matos J."/>
            <person name="Miguel C.M."/>
            <person name="Oliveira M.M."/>
            <person name="Ricardo C.P."/>
            <person name="Goncalves S."/>
        </authorList>
    </citation>
    <scope>NUCLEOTIDE SEQUENCE [LARGE SCALE GENOMIC DNA]</scope>
    <source>
        <strain evidence="9">cv. HL8</strain>
    </source>
</reference>
<comment type="caution">
    <text evidence="8">The sequence shown here is derived from an EMBL/GenBank/DDBJ whole genome shotgun (WGS) entry which is preliminary data.</text>
</comment>
<feature type="domain" description="X8" evidence="7">
    <location>
        <begin position="54"/>
        <end position="124"/>
    </location>
</feature>
<dbReference type="GO" id="GO:0042973">
    <property type="term" value="F:glucan endo-1,3-beta-D-glucosidase activity"/>
    <property type="evidence" value="ECO:0007669"/>
    <property type="project" value="UniProtKB-EC"/>
</dbReference>
<evidence type="ECO:0000256" key="6">
    <source>
        <dbReference type="ARBA" id="ARBA00023295"/>
    </source>
</evidence>